<organism evidence="1 2">
    <name type="scientific">Desulfarculus baarsii (strain ATCC 33931 / DSM 2075 / LMG 7858 / VKM B-1802 / 2st14)</name>
    <dbReference type="NCBI Taxonomy" id="644282"/>
    <lineage>
        <taxon>Bacteria</taxon>
        <taxon>Pseudomonadati</taxon>
        <taxon>Thermodesulfobacteriota</taxon>
        <taxon>Desulfarculia</taxon>
        <taxon>Desulfarculales</taxon>
        <taxon>Desulfarculaceae</taxon>
        <taxon>Desulfarculus</taxon>
    </lineage>
</organism>
<dbReference type="RefSeq" id="WP_013258843.1">
    <property type="nucleotide sequence ID" value="NC_014365.1"/>
</dbReference>
<accession>E1QI85</accession>
<protein>
    <submittedName>
        <fullName evidence="1">Uncharacterized protein</fullName>
    </submittedName>
</protein>
<reference evidence="1 2" key="1">
    <citation type="journal article" date="2010" name="Stand. Genomic Sci.">
        <title>Complete genome sequence of Desulfarculus baarsii type strain (2st14).</title>
        <authorList>
            <person name="Sun H."/>
            <person name="Spring S."/>
            <person name="Lapidus A."/>
            <person name="Davenport K."/>
            <person name="Del Rio T.G."/>
            <person name="Tice H."/>
            <person name="Nolan M."/>
            <person name="Copeland A."/>
            <person name="Cheng J.F."/>
            <person name="Lucas S."/>
            <person name="Tapia R."/>
            <person name="Goodwin L."/>
            <person name="Pitluck S."/>
            <person name="Ivanova N."/>
            <person name="Pagani I."/>
            <person name="Mavromatis K."/>
            <person name="Ovchinnikova G."/>
            <person name="Pati A."/>
            <person name="Chen A."/>
            <person name="Palaniappan K."/>
            <person name="Hauser L."/>
            <person name="Chang Y.J."/>
            <person name="Jeffries C.D."/>
            <person name="Detter J.C."/>
            <person name="Han C."/>
            <person name="Rohde M."/>
            <person name="Brambilla E."/>
            <person name="Goker M."/>
            <person name="Woyke T."/>
            <person name="Bristow J."/>
            <person name="Eisen J.A."/>
            <person name="Markowitz V."/>
            <person name="Hugenholtz P."/>
            <person name="Kyrpides N.C."/>
            <person name="Klenk H.P."/>
            <person name="Land M."/>
        </authorList>
    </citation>
    <scope>NUCLEOTIDE SEQUENCE [LARGE SCALE GENOMIC DNA]</scope>
    <source>
        <strain evidence="2">ATCC 33931 / DSM 2075 / LMG 7858 / VKM B-1802 / 2st14</strain>
    </source>
</reference>
<sequence length="44" mass="4763">MPKCGICGGEAPKQPCITEDGRCDLCGRKVKLADEKPEQADKKD</sequence>
<dbReference type="KEGG" id="dbr:Deba_2037"/>
<dbReference type="STRING" id="644282.Deba_2037"/>
<evidence type="ECO:0000313" key="1">
    <source>
        <dbReference type="EMBL" id="ADK85402.1"/>
    </source>
</evidence>
<dbReference type="AlphaFoldDB" id="E1QI85"/>
<keyword evidence="2" id="KW-1185">Reference proteome</keyword>
<dbReference type="HOGENOM" id="CLU_218571_0_0_7"/>
<dbReference type="EMBL" id="CP002085">
    <property type="protein sequence ID" value="ADK85402.1"/>
    <property type="molecule type" value="Genomic_DNA"/>
</dbReference>
<gene>
    <name evidence="1" type="ordered locus">Deba_2037</name>
</gene>
<dbReference type="Proteomes" id="UP000009047">
    <property type="component" value="Chromosome"/>
</dbReference>
<proteinExistence type="predicted"/>
<name>E1QI85_DESB2</name>
<evidence type="ECO:0000313" key="2">
    <source>
        <dbReference type="Proteomes" id="UP000009047"/>
    </source>
</evidence>